<protein>
    <submittedName>
        <fullName evidence="17">SNF2 family N-terminal domain-containing protein</fullName>
    </submittedName>
</protein>
<dbReference type="Gene3D" id="3.40.50.10810">
    <property type="entry name" value="Tandem AAA-ATPase domain"/>
    <property type="match status" value="1"/>
</dbReference>
<dbReference type="SMART" id="SM00184">
    <property type="entry name" value="RING"/>
    <property type="match status" value="1"/>
</dbReference>
<feature type="compositionally biased region" description="Acidic residues" evidence="12">
    <location>
        <begin position="978"/>
        <end position="1002"/>
    </location>
</feature>
<dbReference type="SMART" id="SM00910">
    <property type="entry name" value="HIRAN"/>
    <property type="match status" value="1"/>
</dbReference>
<dbReference type="Gene3D" id="3.30.40.10">
    <property type="entry name" value="Zinc/RING finger domain, C3HC4 (zinc finger)"/>
    <property type="match status" value="1"/>
</dbReference>
<feature type="domain" description="Helicase C-terminal" evidence="16">
    <location>
        <begin position="885"/>
        <end position="1126"/>
    </location>
</feature>
<evidence type="ECO:0000256" key="8">
    <source>
        <dbReference type="ARBA" id="ARBA00022833"/>
    </source>
</evidence>
<feature type="domain" description="RING-type" evidence="14">
    <location>
        <begin position="805"/>
        <end position="843"/>
    </location>
</feature>
<dbReference type="InterPro" id="IPR014001">
    <property type="entry name" value="Helicase_ATP-bd"/>
</dbReference>
<reference evidence="17" key="1">
    <citation type="journal article" date="2020" name="Nat. Commun.">
        <title>Large-scale genome sequencing of mycorrhizal fungi provides insights into the early evolution of symbiotic traits.</title>
        <authorList>
            <person name="Miyauchi S."/>
            <person name="Kiss E."/>
            <person name="Kuo A."/>
            <person name="Drula E."/>
            <person name="Kohler A."/>
            <person name="Sanchez-Garcia M."/>
            <person name="Morin E."/>
            <person name="Andreopoulos B."/>
            <person name="Barry K.W."/>
            <person name="Bonito G."/>
            <person name="Buee M."/>
            <person name="Carver A."/>
            <person name="Chen C."/>
            <person name="Cichocki N."/>
            <person name="Clum A."/>
            <person name="Culley D."/>
            <person name="Crous P.W."/>
            <person name="Fauchery L."/>
            <person name="Girlanda M."/>
            <person name="Hayes R.D."/>
            <person name="Keri Z."/>
            <person name="LaButti K."/>
            <person name="Lipzen A."/>
            <person name="Lombard V."/>
            <person name="Magnuson J."/>
            <person name="Maillard F."/>
            <person name="Murat C."/>
            <person name="Nolan M."/>
            <person name="Ohm R.A."/>
            <person name="Pangilinan J."/>
            <person name="Pereira M.F."/>
            <person name="Perotto S."/>
            <person name="Peter M."/>
            <person name="Pfister S."/>
            <person name="Riley R."/>
            <person name="Sitrit Y."/>
            <person name="Stielow J.B."/>
            <person name="Szollosi G."/>
            <person name="Zifcakova L."/>
            <person name="Stursova M."/>
            <person name="Spatafora J.W."/>
            <person name="Tedersoo L."/>
            <person name="Vaario L.M."/>
            <person name="Yamada A."/>
            <person name="Yan M."/>
            <person name="Wang P."/>
            <person name="Xu J."/>
            <person name="Bruns T."/>
            <person name="Baldrian P."/>
            <person name="Vilgalys R."/>
            <person name="Dunand C."/>
            <person name="Henrissat B."/>
            <person name="Grigoriev I.V."/>
            <person name="Hibbett D."/>
            <person name="Nagy L.G."/>
            <person name="Martin F.M."/>
        </authorList>
    </citation>
    <scope>NUCLEOTIDE SEQUENCE</scope>
    <source>
        <strain evidence="17">UH-Tt-Lm1</strain>
    </source>
</reference>
<keyword evidence="3" id="KW-0479">Metal-binding</keyword>
<keyword evidence="18" id="KW-1185">Reference proteome</keyword>
<dbReference type="CDD" id="cd18793">
    <property type="entry name" value="SF2_C_SNF"/>
    <property type="match status" value="1"/>
</dbReference>
<comment type="subcellular location">
    <subcellularLocation>
        <location evidence="1">Nucleus</location>
    </subcellularLocation>
</comment>
<dbReference type="SUPFAM" id="SSF52540">
    <property type="entry name" value="P-loop containing nucleoside triphosphate hydrolases"/>
    <property type="match status" value="2"/>
</dbReference>
<evidence type="ECO:0000313" key="17">
    <source>
        <dbReference type="EMBL" id="KAF9792538.1"/>
    </source>
</evidence>
<dbReference type="InterPro" id="IPR001841">
    <property type="entry name" value="Znf_RING"/>
</dbReference>
<dbReference type="PROSITE" id="PS51192">
    <property type="entry name" value="HELICASE_ATP_BIND_1"/>
    <property type="match status" value="1"/>
</dbReference>
<feature type="compositionally biased region" description="Low complexity" evidence="12">
    <location>
        <begin position="289"/>
        <end position="300"/>
    </location>
</feature>
<feature type="region of interest" description="Disordered" evidence="12">
    <location>
        <begin position="93"/>
        <end position="113"/>
    </location>
</feature>
<dbReference type="EMBL" id="WIUZ02000001">
    <property type="protein sequence ID" value="KAF9792538.1"/>
    <property type="molecule type" value="Genomic_DNA"/>
</dbReference>
<dbReference type="AlphaFoldDB" id="A0A9P6HPW3"/>
<evidence type="ECO:0000256" key="2">
    <source>
        <dbReference type="ARBA" id="ARBA00007025"/>
    </source>
</evidence>
<gene>
    <name evidence="17" type="ORF">BJ322DRAFT_53595</name>
</gene>
<evidence type="ECO:0000313" key="18">
    <source>
        <dbReference type="Proteomes" id="UP000736335"/>
    </source>
</evidence>
<evidence type="ECO:0000256" key="3">
    <source>
        <dbReference type="ARBA" id="ARBA00022723"/>
    </source>
</evidence>
<name>A0A9P6HPW3_9AGAM</name>
<dbReference type="InterPro" id="IPR049730">
    <property type="entry name" value="SNF2/RAD54-like_C"/>
</dbReference>
<evidence type="ECO:0000256" key="11">
    <source>
        <dbReference type="PROSITE-ProRule" id="PRU00175"/>
    </source>
</evidence>
<dbReference type="InterPro" id="IPR038718">
    <property type="entry name" value="SNF2-like_sf"/>
</dbReference>
<evidence type="ECO:0000256" key="10">
    <source>
        <dbReference type="ARBA" id="ARBA00023242"/>
    </source>
</evidence>
<keyword evidence="8" id="KW-0862">Zinc</keyword>
<keyword evidence="10" id="KW-0539">Nucleus</keyword>
<dbReference type="Pfam" id="PF13923">
    <property type="entry name" value="zf-C3HC4_2"/>
    <property type="match status" value="1"/>
</dbReference>
<dbReference type="SMART" id="SM00490">
    <property type="entry name" value="HELICc"/>
    <property type="match status" value="1"/>
</dbReference>
<feature type="region of interest" description="Disordered" evidence="12">
    <location>
        <begin position="956"/>
        <end position="1024"/>
    </location>
</feature>
<dbReference type="GO" id="GO:0008270">
    <property type="term" value="F:zinc ion binding"/>
    <property type="evidence" value="ECO:0007669"/>
    <property type="project" value="UniProtKB-KW"/>
</dbReference>
<keyword evidence="7" id="KW-0347">Helicase</keyword>
<dbReference type="Proteomes" id="UP000736335">
    <property type="component" value="Unassembled WGS sequence"/>
</dbReference>
<dbReference type="InterPro" id="IPR014905">
    <property type="entry name" value="HIRAN"/>
</dbReference>
<evidence type="ECO:0000259" key="13">
    <source>
        <dbReference type="PROSITE" id="PS50064"/>
    </source>
</evidence>
<dbReference type="Gene3D" id="3.30.70.2330">
    <property type="match status" value="1"/>
</dbReference>
<evidence type="ECO:0000259" key="14">
    <source>
        <dbReference type="PROSITE" id="PS50089"/>
    </source>
</evidence>
<dbReference type="Gene3D" id="3.40.50.300">
    <property type="entry name" value="P-loop containing nucleotide triphosphate hydrolases"/>
    <property type="match status" value="1"/>
</dbReference>
<comment type="caution">
    <text evidence="17">The sequence shown here is derived from an EMBL/GenBank/DDBJ whole genome shotgun (WGS) entry which is preliminary data.</text>
</comment>
<dbReference type="PANTHER" id="PTHR45626:SF17">
    <property type="entry name" value="HELICASE-LIKE TRANSCRIPTION FACTOR"/>
    <property type="match status" value="1"/>
</dbReference>
<comment type="similarity">
    <text evidence="2">Belongs to the SNF2/RAD54 helicase family.</text>
</comment>
<dbReference type="Pfam" id="PF00176">
    <property type="entry name" value="SNF2-rel_dom"/>
    <property type="match status" value="1"/>
</dbReference>
<feature type="compositionally biased region" description="Basic residues" evidence="12">
    <location>
        <begin position="1008"/>
        <end position="1024"/>
    </location>
</feature>
<organism evidence="17 18">
    <name type="scientific">Thelephora terrestris</name>
    <dbReference type="NCBI Taxonomy" id="56493"/>
    <lineage>
        <taxon>Eukaryota</taxon>
        <taxon>Fungi</taxon>
        <taxon>Dikarya</taxon>
        <taxon>Basidiomycota</taxon>
        <taxon>Agaricomycotina</taxon>
        <taxon>Agaricomycetes</taxon>
        <taxon>Thelephorales</taxon>
        <taxon>Thelephoraceae</taxon>
        <taxon>Thelephora</taxon>
    </lineage>
</organism>
<dbReference type="GO" id="GO:0005634">
    <property type="term" value="C:nucleus"/>
    <property type="evidence" value="ECO:0007669"/>
    <property type="project" value="UniProtKB-SubCell"/>
</dbReference>
<dbReference type="GO" id="GO:0003677">
    <property type="term" value="F:DNA binding"/>
    <property type="evidence" value="ECO:0007669"/>
    <property type="project" value="InterPro"/>
</dbReference>
<dbReference type="PROSITE" id="PS50089">
    <property type="entry name" value="ZF_RING_2"/>
    <property type="match status" value="1"/>
</dbReference>
<dbReference type="InterPro" id="IPR001650">
    <property type="entry name" value="Helicase_C-like"/>
</dbReference>
<dbReference type="SMART" id="SM01336">
    <property type="entry name" value="zf-PARP"/>
    <property type="match status" value="1"/>
</dbReference>
<keyword evidence="5 11" id="KW-0863">Zinc-finger</keyword>
<dbReference type="GO" id="GO:0004386">
    <property type="term" value="F:helicase activity"/>
    <property type="evidence" value="ECO:0007669"/>
    <property type="project" value="UniProtKB-KW"/>
</dbReference>
<dbReference type="InterPro" id="IPR013083">
    <property type="entry name" value="Znf_RING/FYVE/PHD"/>
</dbReference>
<dbReference type="SUPFAM" id="SSF57850">
    <property type="entry name" value="RING/U-box"/>
    <property type="match status" value="1"/>
</dbReference>
<accession>A0A9P6HPW3</accession>
<evidence type="ECO:0000259" key="15">
    <source>
        <dbReference type="PROSITE" id="PS51192"/>
    </source>
</evidence>
<reference evidence="17" key="2">
    <citation type="submission" date="2020-11" db="EMBL/GenBank/DDBJ databases">
        <authorList>
            <consortium name="DOE Joint Genome Institute"/>
            <person name="Kuo A."/>
            <person name="Miyauchi S."/>
            <person name="Kiss E."/>
            <person name="Drula E."/>
            <person name="Kohler A."/>
            <person name="Sanchez-Garcia M."/>
            <person name="Andreopoulos B."/>
            <person name="Barry K.W."/>
            <person name="Bonito G."/>
            <person name="Buee M."/>
            <person name="Carver A."/>
            <person name="Chen C."/>
            <person name="Cichocki N."/>
            <person name="Clum A."/>
            <person name="Culley D."/>
            <person name="Crous P.W."/>
            <person name="Fauchery L."/>
            <person name="Girlanda M."/>
            <person name="Hayes R."/>
            <person name="Keri Z."/>
            <person name="Labutti K."/>
            <person name="Lipzen A."/>
            <person name="Lombard V."/>
            <person name="Magnuson J."/>
            <person name="Maillard F."/>
            <person name="Morin E."/>
            <person name="Murat C."/>
            <person name="Nolan M."/>
            <person name="Ohm R."/>
            <person name="Pangilinan J."/>
            <person name="Pereira M."/>
            <person name="Perotto S."/>
            <person name="Peter M."/>
            <person name="Riley R."/>
            <person name="Sitrit Y."/>
            <person name="Stielow B."/>
            <person name="Szollosi G."/>
            <person name="Zifcakova L."/>
            <person name="Stursova M."/>
            <person name="Spatafora J.W."/>
            <person name="Tedersoo L."/>
            <person name="Vaario L.-M."/>
            <person name="Yamada A."/>
            <person name="Yan M."/>
            <person name="Wang P."/>
            <person name="Xu J."/>
            <person name="Bruns T."/>
            <person name="Baldrian P."/>
            <person name="Vilgalys R."/>
            <person name="Henrissat B."/>
            <person name="Grigoriev I.V."/>
            <person name="Hibbett D."/>
            <person name="Nagy L.G."/>
            <person name="Martin F.M."/>
        </authorList>
    </citation>
    <scope>NUCLEOTIDE SEQUENCE</scope>
    <source>
        <strain evidence="17">UH-Tt-Lm1</strain>
    </source>
</reference>
<evidence type="ECO:0000256" key="4">
    <source>
        <dbReference type="ARBA" id="ARBA00022741"/>
    </source>
</evidence>
<evidence type="ECO:0000256" key="5">
    <source>
        <dbReference type="ARBA" id="ARBA00022771"/>
    </source>
</evidence>
<evidence type="ECO:0000256" key="9">
    <source>
        <dbReference type="ARBA" id="ARBA00022840"/>
    </source>
</evidence>
<dbReference type="Pfam" id="PF08797">
    <property type="entry name" value="HIRAN"/>
    <property type="match status" value="1"/>
</dbReference>
<feature type="region of interest" description="Disordered" evidence="12">
    <location>
        <begin position="848"/>
        <end position="881"/>
    </location>
</feature>
<sequence length="1156" mass="127413">MVVHHLEYSVSSRAKCQGPCNGSPIPKGVLRYGGKYERARREFVKWRHWECVTPQILRAIGKAGPESAVGWHMLSAEDKAKVRQAIKDKTVHAAVAHPTASASGSSQTTEKKKRKISFIEPSFASSSATTSSAVVGASTPRVPNAIYPPTASQMIEVAEEAEVDNPEEDEPPEQLYTTLSTNVVGVQYYKGLAGYGEQVKLVREPNNQYDRNAIRVLNINNIQVGHIPRNVAAKLAPLLDQSKVSVDGEMLEGNISGFKYSLMMNVKIYGRADQRQTLEPLLIWATPGQRGFGSSSSQRSNAPGTQTHARAAPAYASYRDPYSASYTSVSYIQHAPVLTPAQEAAQKKLAEDMRKATELRQILDTLEKVNDEGRRSNLLDQLLSTDDVLTLPEHPNPPGIDAGNLTVDLLKHQKQALLWCIDRENPVPPKSETDHPIQFWKLKRENGKTFYFNLATKTPQETPPKLGRGALCADSMGLGKTLTMIALILATKSDPSPGFVNSTLIVVPLSVLSNWQSQIDEHCVPGALTYVTYYGTNRHLSADELEKYDVVLTTYQTVVNDHGGSSKVAFEGSNKRKKTGSTLMNIPWKRVIIDEGHQIRNPSTKAAIAVSSLTAERRWALSGTPILNSPRDLGSLLTFLKICRPLDQSDFFNQLILRPLKHGGSTGAELLRGIMTQICIRRTKEMQDSEGNTLVSLPPVDMIVVPVALNPRARELYDAVEEVSRGKVEGLLRTGGLNFSTGALSMLTRLRQLALHPGLIPGNYLEQLKMSRDQDQAHSVIQVTPAERIRLQGSLFQAMEDNEECPICFCVLGDPRITPCSHVYCFPCISEAISRDPRCPMDRRSIGLGDLIEPPPVTDLTQAPVRNDADDDETDDGLRDGSSAKIDQLIHLLRLTPSSDKSLVFSQFTSFLDKISDALDAAGIEYCRFDGKMSAKRRAETIAKFCVPVKDTPAVDEKPMEMSSRLRHTTQSQPQPTEIDESDNASDFVPDDQSDYSDAEFDSDAKPQGKRTGKSKGKAKGKAPVRSKILEALEKSEEGSNPRVMLISLKAGALGLNLTVANNVFLMDPWWQEGIESQAIDRCNRIGQTKPVHVYQLIAENTVESKVLEIQEKKKNLVKEAFSGMKNKETPRQRREARLQDIIALFGIQAGGQPSG</sequence>
<dbReference type="PANTHER" id="PTHR45626">
    <property type="entry name" value="TRANSCRIPTION TERMINATION FACTOR 2-RELATED"/>
    <property type="match status" value="1"/>
</dbReference>
<keyword evidence="9" id="KW-0067">ATP-binding</keyword>
<dbReference type="GO" id="GO:0008094">
    <property type="term" value="F:ATP-dependent activity, acting on DNA"/>
    <property type="evidence" value="ECO:0007669"/>
    <property type="project" value="TreeGrafter"/>
</dbReference>
<keyword evidence="6" id="KW-0378">Hydrolase</keyword>
<feature type="domain" description="Helicase ATP-binding" evidence="15">
    <location>
        <begin position="461"/>
        <end position="643"/>
    </location>
</feature>
<dbReference type="PROSITE" id="PS00518">
    <property type="entry name" value="ZF_RING_1"/>
    <property type="match status" value="1"/>
</dbReference>
<dbReference type="Pfam" id="PF00645">
    <property type="entry name" value="zf-PARP"/>
    <property type="match status" value="1"/>
</dbReference>
<proteinExistence type="inferred from homology"/>
<dbReference type="OrthoDB" id="448448at2759"/>
<evidence type="ECO:0000256" key="6">
    <source>
        <dbReference type="ARBA" id="ARBA00022801"/>
    </source>
</evidence>
<dbReference type="Gene3D" id="3.30.1740.10">
    <property type="entry name" value="Zinc finger, PARP-type"/>
    <property type="match status" value="1"/>
</dbReference>
<dbReference type="InterPro" id="IPR017907">
    <property type="entry name" value="Znf_RING_CS"/>
</dbReference>
<evidence type="ECO:0000256" key="12">
    <source>
        <dbReference type="SAM" id="MobiDB-lite"/>
    </source>
</evidence>
<dbReference type="GO" id="GO:0005524">
    <property type="term" value="F:ATP binding"/>
    <property type="evidence" value="ECO:0007669"/>
    <property type="project" value="UniProtKB-KW"/>
</dbReference>
<dbReference type="SUPFAM" id="SSF57716">
    <property type="entry name" value="Glucocorticoid receptor-like (DNA-binding domain)"/>
    <property type="match status" value="1"/>
</dbReference>
<feature type="domain" description="PARP-type" evidence="13">
    <location>
        <begin position="4"/>
        <end position="90"/>
    </location>
</feature>
<dbReference type="Pfam" id="PF00271">
    <property type="entry name" value="Helicase_C"/>
    <property type="match status" value="2"/>
</dbReference>
<feature type="region of interest" description="Disordered" evidence="12">
    <location>
        <begin position="289"/>
        <end position="310"/>
    </location>
</feature>
<evidence type="ECO:0000256" key="1">
    <source>
        <dbReference type="ARBA" id="ARBA00004123"/>
    </source>
</evidence>
<dbReference type="GO" id="GO:0016818">
    <property type="term" value="F:hydrolase activity, acting on acid anhydrides, in phosphorus-containing anhydrides"/>
    <property type="evidence" value="ECO:0007669"/>
    <property type="project" value="InterPro"/>
</dbReference>
<dbReference type="PROSITE" id="PS50064">
    <property type="entry name" value="ZF_PARP_2"/>
    <property type="match status" value="1"/>
</dbReference>
<dbReference type="PROSITE" id="PS51194">
    <property type="entry name" value="HELICASE_CTER"/>
    <property type="match status" value="1"/>
</dbReference>
<dbReference type="InterPro" id="IPR050628">
    <property type="entry name" value="SNF2_RAD54_helicase_TF"/>
</dbReference>
<dbReference type="InterPro" id="IPR000330">
    <property type="entry name" value="SNF2_N"/>
</dbReference>
<keyword evidence="4" id="KW-0547">Nucleotide-binding</keyword>
<dbReference type="InterPro" id="IPR001510">
    <property type="entry name" value="Znf_PARP"/>
</dbReference>
<evidence type="ECO:0000259" key="16">
    <source>
        <dbReference type="PROSITE" id="PS51194"/>
    </source>
</evidence>
<dbReference type="GO" id="GO:0006281">
    <property type="term" value="P:DNA repair"/>
    <property type="evidence" value="ECO:0007669"/>
    <property type="project" value="TreeGrafter"/>
</dbReference>
<dbReference type="InterPro" id="IPR036957">
    <property type="entry name" value="Znf_PARP_sf"/>
</dbReference>
<dbReference type="InterPro" id="IPR027417">
    <property type="entry name" value="P-loop_NTPase"/>
</dbReference>
<evidence type="ECO:0000256" key="7">
    <source>
        <dbReference type="ARBA" id="ARBA00022806"/>
    </source>
</evidence>
<dbReference type="SMART" id="SM00487">
    <property type="entry name" value="DEXDc"/>
    <property type="match status" value="1"/>
</dbReference>